<protein>
    <recommendedName>
        <fullName evidence="4">Replication factor A C-terminal domain-containing protein</fullName>
    </recommendedName>
</protein>
<dbReference type="PANTHER" id="PTHR47165:SF4">
    <property type="entry name" value="OS03G0429900 PROTEIN"/>
    <property type="match status" value="1"/>
</dbReference>
<proteinExistence type="predicted"/>
<evidence type="ECO:0000256" key="1">
    <source>
        <dbReference type="SAM" id="MobiDB-lite"/>
    </source>
</evidence>
<dbReference type="PANTHER" id="PTHR47165">
    <property type="entry name" value="OS03G0429900 PROTEIN"/>
    <property type="match status" value="1"/>
</dbReference>
<feature type="compositionally biased region" description="Polar residues" evidence="1">
    <location>
        <begin position="7"/>
        <end position="22"/>
    </location>
</feature>
<evidence type="ECO:0000313" key="2">
    <source>
        <dbReference type="EMBL" id="KAH0860814.1"/>
    </source>
</evidence>
<name>A0ABQ7XXZ9_BRANA</name>
<keyword evidence="3" id="KW-1185">Reference proteome</keyword>
<dbReference type="Gene3D" id="2.40.50.140">
    <property type="entry name" value="Nucleic acid-binding proteins"/>
    <property type="match status" value="2"/>
</dbReference>
<feature type="region of interest" description="Disordered" evidence="1">
    <location>
        <begin position="1"/>
        <end position="57"/>
    </location>
</feature>
<evidence type="ECO:0000313" key="3">
    <source>
        <dbReference type="Proteomes" id="UP000824890"/>
    </source>
</evidence>
<dbReference type="InterPro" id="IPR012340">
    <property type="entry name" value="NA-bd_OB-fold"/>
</dbReference>
<dbReference type="SUPFAM" id="SSF50249">
    <property type="entry name" value="Nucleic acid-binding proteins"/>
    <property type="match status" value="2"/>
</dbReference>
<reference evidence="2 3" key="1">
    <citation type="submission" date="2021-05" db="EMBL/GenBank/DDBJ databases">
        <title>Genome Assembly of Synthetic Allotetraploid Brassica napus Reveals Homoeologous Exchanges between Subgenomes.</title>
        <authorList>
            <person name="Davis J.T."/>
        </authorList>
    </citation>
    <scope>NUCLEOTIDE SEQUENCE [LARGE SCALE GENOMIC DNA]</scope>
    <source>
        <strain evidence="3">cv. Da-Ae</strain>
        <tissue evidence="2">Seedling</tissue>
    </source>
</reference>
<gene>
    <name evidence="2" type="ORF">HID58_089075</name>
</gene>
<feature type="compositionally biased region" description="Polar residues" evidence="1">
    <location>
        <begin position="29"/>
        <end position="49"/>
    </location>
</feature>
<feature type="region of interest" description="Disordered" evidence="1">
    <location>
        <begin position="72"/>
        <end position="93"/>
    </location>
</feature>
<accession>A0ABQ7XXZ9</accession>
<dbReference type="Proteomes" id="UP000824890">
    <property type="component" value="Unassembled WGS sequence"/>
</dbReference>
<comment type="caution">
    <text evidence="2">The sequence shown here is derived from an EMBL/GenBank/DDBJ whole genome shotgun (WGS) entry which is preliminary data.</text>
</comment>
<sequence length="701" mass="76729">MEFKSHLSASSNRTSDMQTDVSSAIEPKSNFQIDGSSTPMESKGQTPTSIDRMPATATDTDGYSVIKRNSTTQTDGESLIRMKPNGKSPAPSTIALKHTGKIVASSAMQMKTGGKAVGSSVIATKPHGKVAVVSGNDVDVMGFGEVTLGPHEAELRFRLIHLWEARNPHTKTLIGEEMLLIDEQGYVIQGFIPASRVQTYLREMTLGSAKQVLWIEKQSSVSGCDHNVTVTFSWNTVLTPLQNSPVPFPEDRFRFHDHEEFEANCDHRGDLYVMKLYLWDQAATAFCQKFKSYGSTPRVLLVTTVNPKRMGETLALTSMTSSRVFMDIDIQPTRDYLNLLGSNSGVANEVIADVVTKPETVTLGELFSYIKQETAKFECTATIDDVLHGSPWYYISCGGCNTKATKGPTSLVCTNKKCAKSEVVGVPQYLTKISVYDKSDQAVFVLLGDAGRELTGKHVSELVARYFELNEDVGADQTVPVQQTLMDTIGQTHKFVVKVSQHNLTGKTQTITVTKVLPAPAPQNAIEDPADERIRKASGCLESQEAKRAKNVVTKPETVTLGELFSYIKQETAKCTATIDDVLHGSPWYYISCGGCNTKATKGPTSLVCTNKKCAKSEVVGVPQYLTKISVYDKSEQAVFVLLGDVGRELTDKHVSELVARYFEVISNIFIHQLSLCSHTSALLECQLNEDVGADQTVPVQ</sequence>
<evidence type="ECO:0008006" key="4">
    <source>
        <dbReference type="Google" id="ProtNLM"/>
    </source>
</evidence>
<organism evidence="2 3">
    <name type="scientific">Brassica napus</name>
    <name type="common">Rape</name>
    <dbReference type="NCBI Taxonomy" id="3708"/>
    <lineage>
        <taxon>Eukaryota</taxon>
        <taxon>Viridiplantae</taxon>
        <taxon>Streptophyta</taxon>
        <taxon>Embryophyta</taxon>
        <taxon>Tracheophyta</taxon>
        <taxon>Spermatophyta</taxon>
        <taxon>Magnoliopsida</taxon>
        <taxon>eudicotyledons</taxon>
        <taxon>Gunneridae</taxon>
        <taxon>Pentapetalae</taxon>
        <taxon>rosids</taxon>
        <taxon>malvids</taxon>
        <taxon>Brassicales</taxon>
        <taxon>Brassicaceae</taxon>
        <taxon>Brassiceae</taxon>
        <taxon>Brassica</taxon>
    </lineage>
</organism>
<dbReference type="EMBL" id="JAGKQM010000019">
    <property type="protein sequence ID" value="KAH0860814.1"/>
    <property type="molecule type" value="Genomic_DNA"/>
</dbReference>